<dbReference type="AlphaFoldDB" id="A0A815DC21"/>
<organism evidence="1 4">
    <name type="scientific">Adineta steineri</name>
    <dbReference type="NCBI Taxonomy" id="433720"/>
    <lineage>
        <taxon>Eukaryota</taxon>
        <taxon>Metazoa</taxon>
        <taxon>Spiralia</taxon>
        <taxon>Gnathifera</taxon>
        <taxon>Rotifera</taxon>
        <taxon>Eurotatoria</taxon>
        <taxon>Bdelloidea</taxon>
        <taxon>Adinetida</taxon>
        <taxon>Adinetidae</taxon>
        <taxon>Adineta</taxon>
    </lineage>
</organism>
<dbReference type="EMBL" id="CAJNOI010000506">
    <property type="protein sequence ID" value="CAF1295807.1"/>
    <property type="molecule type" value="Genomic_DNA"/>
</dbReference>
<evidence type="ECO:0000313" key="1">
    <source>
        <dbReference type="EMBL" id="CAF1295807.1"/>
    </source>
</evidence>
<sequence length="240" mass="28464">MPNGRKRAERARKEREALLISNRFNNSSRESLTLDQLRSIHFTHIYIHPTFGNTKFMTVFEVYFAIKYNLMNLYRLTPIRIFEYEGQLWSVDNRRLWVMHQINNWHIEGPYNESQSSTRFQELIKKHRGLKGTSGDEVRFCREAPCECCVDAWNNQLLDEHIATIHLNMTLDEIKNLSKCILHYQTHEQCNCVGNDEPNCFTLSAMIYARQQRIIKLQQNNQDIIDDQQIKDDNVGIRNK</sequence>
<comment type="caution">
    <text evidence="1">The sequence shown here is derived from an EMBL/GenBank/DDBJ whole genome shotgun (WGS) entry which is preliminary data.</text>
</comment>
<accession>A0A815DC21</accession>
<reference evidence="1" key="1">
    <citation type="submission" date="2021-02" db="EMBL/GenBank/DDBJ databases">
        <authorList>
            <person name="Nowell W R."/>
        </authorList>
    </citation>
    <scope>NUCLEOTIDE SEQUENCE</scope>
</reference>
<evidence type="ECO:0000313" key="2">
    <source>
        <dbReference type="EMBL" id="CAF1607772.1"/>
    </source>
</evidence>
<dbReference type="Proteomes" id="UP000663832">
    <property type="component" value="Unassembled WGS sequence"/>
</dbReference>
<name>A0A815DC21_9BILA</name>
<dbReference type="OrthoDB" id="9971359at2759"/>
<evidence type="ECO:0000313" key="3">
    <source>
        <dbReference type="Proteomes" id="UP000663832"/>
    </source>
</evidence>
<gene>
    <name evidence="1" type="ORF">BJG266_LOCUS32004</name>
    <name evidence="2" type="ORF">QVE165_LOCUS53582</name>
</gene>
<keyword evidence="3" id="KW-1185">Reference proteome</keyword>
<proteinExistence type="predicted"/>
<evidence type="ECO:0000313" key="4">
    <source>
        <dbReference type="Proteomes" id="UP000663877"/>
    </source>
</evidence>
<dbReference type="Proteomes" id="UP000663877">
    <property type="component" value="Unassembled WGS sequence"/>
</dbReference>
<protein>
    <submittedName>
        <fullName evidence="1">Uncharacterized protein</fullName>
    </submittedName>
</protein>
<dbReference type="EMBL" id="CAJNOM010001434">
    <property type="protein sequence ID" value="CAF1607772.1"/>
    <property type="molecule type" value="Genomic_DNA"/>
</dbReference>